<dbReference type="OrthoDB" id="2675at2157"/>
<evidence type="ECO:0000313" key="3">
    <source>
        <dbReference type="Proteomes" id="UP000319335"/>
    </source>
</evidence>
<proteinExistence type="predicted"/>
<sequence length="322" mass="36963">MESQSKCSFSRPTIVISRCLGFDNCRYDGQIVSFPLAEAMKPFVEFIDVCPEYDIGLGIPREPIRIVEDIEESSRKLIQPATGLDLTEKMESFSRFYLEKRDDFHGFILKSKSPSCGTGTTKVFPDTETEEYTHHEGNGFFAETVFQNYPEIPVIDEEQINDPIKRDHFLTQVFMLASFRDASVSCKLHSLVQFHSANKLLFMAYDKQMMTAMGNIVANRNDFPVEKVYENYTALLMQIISKSSQTGSAINAFMHAFGYFSRHLSVAEKFGFMQQLQKLRTDGSVIFELRKWFMSMAGKYGVEYLSEQTLFCPYPSEILEDF</sequence>
<gene>
    <name evidence="2" type="ORF">FKV42_06000</name>
</gene>
<feature type="domain" description="DUF1722" evidence="1">
    <location>
        <begin position="199"/>
        <end position="315"/>
    </location>
</feature>
<dbReference type="RefSeq" id="WP_154809335.1">
    <property type="nucleotide sequence ID" value="NZ_VIAQ01000012.1"/>
</dbReference>
<comment type="caution">
    <text evidence="2">The sequence shown here is derived from an EMBL/GenBank/DDBJ whole genome shotgun (WGS) entry which is preliminary data.</text>
</comment>
<dbReference type="Pfam" id="PF08349">
    <property type="entry name" value="DUF1722"/>
    <property type="match status" value="1"/>
</dbReference>
<dbReference type="InterPro" id="IPR007553">
    <property type="entry name" value="2-thiour_desulf"/>
</dbReference>
<evidence type="ECO:0000259" key="1">
    <source>
        <dbReference type="Pfam" id="PF08349"/>
    </source>
</evidence>
<keyword evidence="3" id="KW-1185">Reference proteome</keyword>
<dbReference type="PANTHER" id="PTHR30087">
    <property type="entry name" value="INNER MEMBRANE PROTEIN"/>
    <property type="match status" value="1"/>
</dbReference>
<protein>
    <submittedName>
        <fullName evidence="2">DUF523 and DUF1722 domain-containing protein</fullName>
    </submittedName>
</protein>
<dbReference type="PANTHER" id="PTHR30087:SF0">
    <property type="entry name" value="INNER MEMBRANE PROTEIN"/>
    <property type="match status" value="1"/>
</dbReference>
<accession>A0A7Z8P2S4</accession>
<dbReference type="Proteomes" id="UP000319335">
    <property type="component" value="Unassembled WGS sequence"/>
</dbReference>
<dbReference type="InterPro" id="IPR013560">
    <property type="entry name" value="DUF1722"/>
</dbReference>
<dbReference type="AlphaFoldDB" id="A0A7Z8P2S4"/>
<evidence type="ECO:0000313" key="2">
    <source>
        <dbReference type="EMBL" id="TQD26300.1"/>
    </source>
</evidence>
<name>A0A7Z8P2S4_9EURY</name>
<organism evidence="2 3">
    <name type="scientific">Methanolobus vulcani</name>
    <dbReference type="NCBI Taxonomy" id="38026"/>
    <lineage>
        <taxon>Archaea</taxon>
        <taxon>Methanobacteriati</taxon>
        <taxon>Methanobacteriota</taxon>
        <taxon>Stenosarchaea group</taxon>
        <taxon>Methanomicrobia</taxon>
        <taxon>Methanosarcinales</taxon>
        <taxon>Methanosarcinaceae</taxon>
        <taxon>Methanolobus</taxon>
    </lineage>
</organism>
<dbReference type="EMBL" id="VIAQ01000012">
    <property type="protein sequence ID" value="TQD26300.1"/>
    <property type="molecule type" value="Genomic_DNA"/>
</dbReference>
<reference evidence="2 3" key="1">
    <citation type="submission" date="2019-06" db="EMBL/GenBank/DDBJ databases">
        <title>Draft genome sequence of Methanolobus vulcani B1d.</title>
        <authorList>
            <person name="Creighbaum A.J."/>
            <person name="Ticak T."/>
            <person name="Hariraju D."/>
            <person name="Arivett B.A."/>
            <person name="Ferguson D.J.Jr."/>
        </authorList>
    </citation>
    <scope>NUCLEOTIDE SEQUENCE [LARGE SCALE GENOMIC DNA]</scope>
    <source>
        <strain evidence="2 3">B1d</strain>
    </source>
</reference>
<dbReference type="Pfam" id="PF04463">
    <property type="entry name" value="2-thiour_desulf"/>
    <property type="match status" value="1"/>
</dbReference>